<proteinExistence type="predicted"/>
<evidence type="ECO:0000313" key="1">
    <source>
        <dbReference type="EMBL" id="MBA4503677.1"/>
    </source>
</evidence>
<dbReference type="Proteomes" id="UP000538931">
    <property type="component" value="Unassembled WGS sequence"/>
</dbReference>
<sequence length="92" mass="10099">MVRLTLVLTVVLAVVGLPKALQPLLFQKEPRLVMLTTDEDPHLLNTGAPVKAVPQRAEQDPNLLLPIEVLEAGPQLTLVQPYAETLIMDPRS</sequence>
<dbReference type="AlphaFoldDB" id="A0A7W1X0S3"/>
<comment type="caution">
    <text evidence="1">The sequence shown here is derived from an EMBL/GenBank/DDBJ whole genome shotgun (WGS) entry which is preliminary data.</text>
</comment>
<keyword evidence="2" id="KW-1185">Reference proteome</keyword>
<evidence type="ECO:0000313" key="2">
    <source>
        <dbReference type="Proteomes" id="UP000538931"/>
    </source>
</evidence>
<accession>A0A7W1X0S3</accession>
<protein>
    <submittedName>
        <fullName evidence="1">Uncharacterized protein</fullName>
    </submittedName>
</protein>
<gene>
    <name evidence="1" type="ORF">H1S06_15065</name>
</gene>
<reference evidence="1 2" key="1">
    <citation type="submission" date="2020-07" db="EMBL/GenBank/DDBJ databases">
        <title>Bacterium isolated from marien macroalgae.</title>
        <authorList>
            <person name="Zhu K."/>
            <person name="Lu D."/>
            <person name="Du Z."/>
        </authorList>
    </citation>
    <scope>NUCLEOTIDE SEQUENCE [LARGE SCALE GENOMIC DNA]</scope>
    <source>
        <strain evidence="1 2">3-1745</strain>
    </source>
</reference>
<organism evidence="1 2">
    <name type="scientific">Marinobacterium marinum</name>
    <dbReference type="NCBI Taxonomy" id="2756129"/>
    <lineage>
        <taxon>Bacteria</taxon>
        <taxon>Pseudomonadati</taxon>
        <taxon>Pseudomonadota</taxon>
        <taxon>Gammaproteobacteria</taxon>
        <taxon>Oceanospirillales</taxon>
        <taxon>Oceanospirillaceae</taxon>
        <taxon>Marinobacterium</taxon>
    </lineage>
</organism>
<name>A0A7W1X0S3_9GAMM</name>
<dbReference type="RefSeq" id="WP_181741686.1">
    <property type="nucleotide sequence ID" value="NZ_JACEMT010000055.1"/>
</dbReference>
<dbReference type="EMBL" id="JACEMT010000055">
    <property type="protein sequence ID" value="MBA4503677.1"/>
    <property type="molecule type" value="Genomic_DNA"/>
</dbReference>